<dbReference type="AlphaFoldDB" id="A0ABD3KIF3"/>
<sequence>MEEIEEDLGGERKKKTSGSVLFSSNSIFTISLLLRCHPSEESVGGGDTELVSIVDSKGRHGKVLGVLRSEARTRERLTSSSATCGLRATRKNLAEVAGQLTSMHNLTLARSQDHR</sequence>
<keyword evidence="2" id="KW-1185">Reference proteome</keyword>
<proteinExistence type="predicted"/>
<evidence type="ECO:0000313" key="2">
    <source>
        <dbReference type="Proteomes" id="UP001634007"/>
    </source>
</evidence>
<protein>
    <submittedName>
        <fullName evidence="1">Uncharacterized protein</fullName>
    </submittedName>
</protein>
<accession>A0ABD3KIF3</accession>
<dbReference type="EMBL" id="JBJKBG010000005">
    <property type="protein sequence ID" value="KAL3738639.1"/>
    <property type="molecule type" value="Genomic_DNA"/>
</dbReference>
<name>A0ABD3KIF3_EUCGL</name>
<dbReference type="Proteomes" id="UP001634007">
    <property type="component" value="Unassembled WGS sequence"/>
</dbReference>
<evidence type="ECO:0000313" key="1">
    <source>
        <dbReference type="EMBL" id="KAL3738639.1"/>
    </source>
</evidence>
<comment type="caution">
    <text evidence="1">The sequence shown here is derived from an EMBL/GenBank/DDBJ whole genome shotgun (WGS) entry which is preliminary data.</text>
</comment>
<reference evidence="1 2" key="1">
    <citation type="submission" date="2024-11" db="EMBL/GenBank/DDBJ databases">
        <title>Chromosome-level genome assembly of Eucalyptus globulus Labill. provides insights into its genome evolution.</title>
        <authorList>
            <person name="Li X."/>
        </authorList>
    </citation>
    <scope>NUCLEOTIDE SEQUENCE [LARGE SCALE GENOMIC DNA]</scope>
    <source>
        <strain evidence="1">CL2024</strain>
        <tissue evidence="1">Fresh tender leaves</tissue>
    </source>
</reference>
<organism evidence="1 2">
    <name type="scientific">Eucalyptus globulus</name>
    <name type="common">Tasmanian blue gum</name>
    <dbReference type="NCBI Taxonomy" id="34317"/>
    <lineage>
        <taxon>Eukaryota</taxon>
        <taxon>Viridiplantae</taxon>
        <taxon>Streptophyta</taxon>
        <taxon>Embryophyta</taxon>
        <taxon>Tracheophyta</taxon>
        <taxon>Spermatophyta</taxon>
        <taxon>Magnoliopsida</taxon>
        <taxon>eudicotyledons</taxon>
        <taxon>Gunneridae</taxon>
        <taxon>Pentapetalae</taxon>
        <taxon>rosids</taxon>
        <taxon>malvids</taxon>
        <taxon>Myrtales</taxon>
        <taxon>Myrtaceae</taxon>
        <taxon>Myrtoideae</taxon>
        <taxon>Eucalypteae</taxon>
        <taxon>Eucalyptus</taxon>
    </lineage>
</organism>
<gene>
    <name evidence="1" type="ORF">ACJRO7_020077</name>
</gene>